<keyword evidence="2" id="KW-1185">Reference proteome</keyword>
<dbReference type="EMBL" id="CM034390">
    <property type="protein sequence ID" value="KAJ0181907.1"/>
    <property type="molecule type" value="Genomic_DNA"/>
</dbReference>
<accession>A0ACC1DDE2</accession>
<sequence length="466" mass="52954">MASTVEDSFFDFDINYLHPTPDNTEIQSKLEKYRKSILNLKRKTISTNSLIKKYYAKREQLEQAEKNLFESKEECKKICLDYRNALETCTKLENDIQLLQNANKELEEKYFIAENQSIALKTHANQLQQLITKHEREIEALKSDKKFNKTSVKTINKKFSEKQFNTIKNENNTLRKHISLLKDVALGKRKLSSKYKILLDKYEDCDGSCSESGDKTADHDEYVFSPPPSPICMEDDDDPPETNIEEISNTQTSKKNPDIKISKGNDSSEISKRAENDGLSVDTGRGSSLACSDSEKFIQSPSYFSNDSPLSDISPNIRQQKQYIDVATSPILILGTVEACTSPIPWLSPAVQSEHSNHAEMTTNPSVITTFSDCLTAERSISPVEIKKGLIRSIFSPLRGKASEVATLVLNKNRLTKNVMLPIPNREKACLEMNNSNNFCNENKTEYYRNKSMFISNNEQHTSCEF</sequence>
<name>A0ACC1DDE2_9NEOP</name>
<protein>
    <submittedName>
        <fullName evidence="1">Uncharacterized protein</fullName>
    </submittedName>
</protein>
<evidence type="ECO:0000313" key="2">
    <source>
        <dbReference type="Proteomes" id="UP000824533"/>
    </source>
</evidence>
<dbReference type="Proteomes" id="UP000824533">
    <property type="component" value="Linkage Group LG04"/>
</dbReference>
<gene>
    <name evidence="1" type="ORF">K1T71_002629</name>
</gene>
<reference evidence="1 2" key="1">
    <citation type="journal article" date="2021" name="Front. Genet.">
        <title>Chromosome-Level Genome Assembly Reveals Significant Gene Expansion in the Toll and IMD Signaling Pathways of Dendrolimus kikuchii.</title>
        <authorList>
            <person name="Zhou J."/>
            <person name="Wu P."/>
            <person name="Xiong Z."/>
            <person name="Liu N."/>
            <person name="Zhao N."/>
            <person name="Ji M."/>
            <person name="Qiu Y."/>
            <person name="Yang B."/>
        </authorList>
    </citation>
    <scope>NUCLEOTIDE SEQUENCE [LARGE SCALE GENOMIC DNA]</scope>
    <source>
        <strain evidence="1">Ann1</strain>
    </source>
</reference>
<proteinExistence type="predicted"/>
<organism evidence="1 2">
    <name type="scientific">Dendrolimus kikuchii</name>
    <dbReference type="NCBI Taxonomy" id="765133"/>
    <lineage>
        <taxon>Eukaryota</taxon>
        <taxon>Metazoa</taxon>
        <taxon>Ecdysozoa</taxon>
        <taxon>Arthropoda</taxon>
        <taxon>Hexapoda</taxon>
        <taxon>Insecta</taxon>
        <taxon>Pterygota</taxon>
        <taxon>Neoptera</taxon>
        <taxon>Endopterygota</taxon>
        <taxon>Lepidoptera</taxon>
        <taxon>Glossata</taxon>
        <taxon>Ditrysia</taxon>
        <taxon>Bombycoidea</taxon>
        <taxon>Lasiocampidae</taxon>
        <taxon>Dendrolimus</taxon>
    </lineage>
</organism>
<evidence type="ECO:0000313" key="1">
    <source>
        <dbReference type="EMBL" id="KAJ0181907.1"/>
    </source>
</evidence>
<comment type="caution">
    <text evidence="1">The sequence shown here is derived from an EMBL/GenBank/DDBJ whole genome shotgun (WGS) entry which is preliminary data.</text>
</comment>